<organism evidence="2 3">
    <name type="scientific">Portunus trituberculatus</name>
    <name type="common">Swimming crab</name>
    <name type="synonym">Neptunus trituberculatus</name>
    <dbReference type="NCBI Taxonomy" id="210409"/>
    <lineage>
        <taxon>Eukaryota</taxon>
        <taxon>Metazoa</taxon>
        <taxon>Ecdysozoa</taxon>
        <taxon>Arthropoda</taxon>
        <taxon>Crustacea</taxon>
        <taxon>Multicrustacea</taxon>
        <taxon>Malacostraca</taxon>
        <taxon>Eumalacostraca</taxon>
        <taxon>Eucarida</taxon>
        <taxon>Decapoda</taxon>
        <taxon>Pleocyemata</taxon>
        <taxon>Brachyura</taxon>
        <taxon>Eubrachyura</taxon>
        <taxon>Portunoidea</taxon>
        <taxon>Portunidae</taxon>
        <taxon>Portuninae</taxon>
        <taxon>Portunus</taxon>
    </lineage>
</organism>
<gene>
    <name evidence="2" type="ORF">E2C01_067139</name>
</gene>
<protein>
    <submittedName>
        <fullName evidence="2">Uncharacterized protein</fullName>
    </submittedName>
</protein>
<evidence type="ECO:0000313" key="2">
    <source>
        <dbReference type="EMBL" id="MPC72825.1"/>
    </source>
</evidence>
<reference evidence="2 3" key="1">
    <citation type="submission" date="2019-05" db="EMBL/GenBank/DDBJ databases">
        <title>Another draft genome of Portunus trituberculatus and its Hox gene families provides insights of decapod evolution.</title>
        <authorList>
            <person name="Jeong J.-H."/>
            <person name="Song I."/>
            <person name="Kim S."/>
            <person name="Choi T."/>
            <person name="Kim D."/>
            <person name="Ryu S."/>
            <person name="Kim W."/>
        </authorList>
    </citation>
    <scope>NUCLEOTIDE SEQUENCE [LARGE SCALE GENOMIC DNA]</scope>
    <source>
        <tissue evidence="2">Muscle</tissue>
    </source>
</reference>
<evidence type="ECO:0000256" key="1">
    <source>
        <dbReference type="SAM" id="MobiDB-lite"/>
    </source>
</evidence>
<dbReference type="EMBL" id="VSRR010035489">
    <property type="protein sequence ID" value="MPC72825.1"/>
    <property type="molecule type" value="Genomic_DNA"/>
</dbReference>
<dbReference type="Proteomes" id="UP000324222">
    <property type="component" value="Unassembled WGS sequence"/>
</dbReference>
<keyword evidence="3" id="KW-1185">Reference proteome</keyword>
<accession>A0A5B7HSU7</accession>
<feature type="compositionally biased region" description="Low complexity" evidence="1">
    <location>
        <begin position="19"/>
        <end position="31"/>
    </location>
</feature>
<proteinExistence type="predicted"/>
<dbReference type="AlphaFoldDB" id="A0A5B7HSU7"/>
<feature type="region of interest" description="Disordered" evidence="1">
    <location>
        <begin position="17"/>
        <end position="40"/>
    </location>
</feature>
<evidence type="ECO:0000313" key="3">
    <source>
        <dbReference type="Proteomes" id="UP000324222"/>
    </source>
</evidence>
<sequence length="51" mass="5787">MARGRRLPWSWCRPAWRNATPGTPASPSSPTNQMTPTRSSWKLQKLACGFR</sequence>
<comment type="caution">
    <text evidence="2">The sequence shown here is derived from an EMBL/GenBank/DDBJ whole genome shotgun (WGS) entry which is preliminary data.</text>
</comment>
<name>A0A5B7HSU7_PORTR</name>